<dbReference type="InterPro" id="IPR045599">
    <property type="entry name" value="DUF6456"/>
</dbReference>
<dbReference type="EMBL" id="QOQF01000004">
    <property type="protein sequence ID" value="RCL77904.1"/>
    <property type="molecule type" value="Genomic_DNA"/>
</dbReference>
<name>A0A368E1Z3_9PROT</name>
<feature type="domain" description="DUF6456" evidence="1">
    <location>
        <begin position="107"/>
        <end position="242"/>
    </location>
</feature>
<reference evidence="2 3" key="1">
    <citation type="journal article" date="2018" name="Microbiome">
        <title>Fine metagenomic profile of the Mediterranean stratified and mixed water columns revealed by assembly and recruitment.</title>
        <authorList>
            <person name="Haro-Moreno J.M."/>
            <person name="Lopez-Perez M."/>
            <person name="De La Torre J.R."/>
            <person name="Picazo A."/>
            <person name="Camacho A."/>
            <person name="Rodriguez-Valera F."/>
        </authorList>
    </citation>
    <scope>NUCLEOTIDE SEQUENCE [LARGE SCALE GENOMIC DNA]</scope>
    <source>
        <strain evidence="2">MED-G55</strain>
    </source>
</reference>
<evidence type="ECO:0000313" key="2">
    <source>
        <dbReference type="EMBL" id="RCL77904.1"/>
    </source>
</evidence>
<dbReference type="AlphaFoldDB" id="A0A368E1Z3"/>
<protein>
    <recommendedName>
        <fullName evidence="1">DUF6456 domain-containing protein</fullName>
    </recommendedName>
</protein>
<proteinExistence type="predicted"/>
<evidence type="ECO:0000259" key="1">
    <source>
        <dbReference type="Pfam" id="PF20057"/>
    </source>
</evidence>
<dbReference type="Proteomes" id="UP000252132">
    <property type="component" value="Unassembled WGS sequence"/>
</dbReference>
<sequence length="260" mass="29366">MNPGERQEFMRIARRLIEAGAYLKREQKCFGLMVKRNRWTKAVMKCSEQYVEKFVSEDLLHPDTSEDEKYVISDPGRSFYLRGKTPSHAFLAQHHQLETQDDGVILKNAQTPLACLKSRNGRNQKGAVVFEDVEFTAGERLCRDFELSQSNKSITLDLSRVSVKDGRRAGHEYSDAPGAVLDARKRLRKAVEAVGQDLDEVLITTCCLNVGLVEMEKKLGWPNRSGKLVLKIALRRLAQHYGYLPATRASASARILETIA</sequence>
<accession>A0A368E1Z3</accession>
<dbReference type="Pfam" id="PF20057">
    <property type="entry name" value="DUF6456"/>
    <property type="match status" value="1"/>
</dbReference>
<comment type="caution">
    <text evidence="2">The sequence shown here is derived from an EMBL/GenBank/DDBJ whole genome shotgun (WGS) entry which is preliminary data.</text>
</comment>
<gene>
    <name evidence="2" type="ORF">DBW69_01835</name>
</gene>
<organism evidence="2 3">
    <name type="scientific">PS1 clade bacterium</name>
    <dbReference type="NCBI Taxonomy" id="2175152"/>
    <lineage>
        <taxon>Bacteria</taxon>
        <taxon>Pseudomonadati</taxon>
        <taxon>Pseudomonadota</taxon>
        <taxon>Alphaproteobacteria</taxon>
        <taxon>PS1 clade</taxon>
    </lineage>
</organism>
<evidence type="ECO:0000313" key="3">
    <source>
        <dbReference type="Proteomes" id="UP000252132"/>
    </source>
</evidence>